<name>A0A2T8FBZ6_9ACTN</name>
<dbReference type="GO" id="GO:0005737">
    <property type="term" value="C:cytoplasm"/>
    <property type="evidence" value="ECO:0007669"/>
    <property type="project" value="UniProtKB-ARBA"/>
</dbReference>
<comment type="caution">
    <text evidence="7">The sequence shown here is derived from an EMBL/GenBank/DDBJ whole genome shotgun (WGS) entry which is preliminary data.</text>
</comment>
<dbReference type="RefSeq" id="WP_116571718.1">
    <property type="nucleotide sequence ID" value="NZ_QDGZ01000003.1"/>
</dbReference>
<keyword evidence="3" id="KW-0408">Iron</keyword>
<dbReference type="Pfam" id="PF09360">
    <property type="entry name" value="zf-CDGSH"/>
    <property type="match status" value="1"/>
</dbReference>
<feature type="region of interest" description="Disordered" evidence="5">
    <location>
        <begin position="65"/>
        <end position="92"/>
    </location>
</feature>
<accession>A0A2T8FBZ6</accession>
<evidence type="ECO:0000256" key="1">
    <source>
        <dbReference type="ARBA" id="ARBA00022714"/>
    </source>
</evidence>
<evidence type="ECO:0000256" key="4">
    <source>
        <dbReference type="ARBA" id="ARBA00023014"/>
    </source>
</evidence>
<evidence type="ECO:0000313" key="8">
    <source>
        <dbReference type="Proteomes" id="UP000246018"/>
    </source>
</evidence>
<feature type="domain" description="Iron-binding zinc finger CDGSH type" evidence="6">
    <location>
        <begin position="37"/>
        <end position="71"/>
    </location>
</feature>
<dbReference type="InterPro" id="IPR018967">
    <property type="entry name" value="FeS-contain_CDGSH-typ"/>
</dbReference>
<dbReference type="GO" id="GO:0051537">
    <property type="term" value="F:2 iron, 2 sulfur cluster binding"/>
    <property type="evidence" value="ECO:0007669"/>
    <property type="project" value="UniProtKB-KW"/>
</dbReference>
<dbReference type="GO" id="GO:0046872">
    <property type="term" value="F:metal ion binding"/>
    <property type="evidence" value="ECO:0007669"/>
    <property type="project" value="UniProtKB-KW"/>
</dbReference>
<dbReference type="Proteomes" id="UP000246018">
    <property type="component" value="Unassembled WGS sequence"/>
</dbReference>
<keyword evidence="1" id="KW-0001">2Fe-2S</keyword>
<sequence length="92" mass="9971">MTDAIPALAQRPTTIKAVRNGPLQLKGTFRLLDPNGEEYDLEGQRIVLLCRCGHSGNQPFCDSSHVRQGFTSQDRPPVCGTSEAESDDEGVA</sequence>
<dbReference type="EMBL" id="QDGZ01000003">
    <property type="protein sequence ID" value="PVG83238.1"/>
    <property type="molecule type" value="Genomic_DNA"/>
</dbReference>
<dbReference type="InterPro" id="IPR042216">
    <property type="entry name" value="MitoNEET_CISD"/>
</dbReference>
<proteinExistence type="predicted"/>
<evidence type="ECO:0000313" key="7">
    <source>
        <dbReference type="EMBL" id="PVG83238.1"/>
    </source>
</evidence>
<evidence type="ECO:0000259" key="6">
    <source>
        <dbReference type="SMART" id="SM00704"/>
    </source>
</evidence>
<dbReference type="AlphaFoldDB" id="A0A2T8FBZ6"/>
<evidence type="ECO:0000256" key="5">
    <source>
        <dbReference type="SAM" id="MobiDB-lite"/>
    </source>
</evidence>
<dbReference type="OrthoDB" id="9800162at2"/>
<organism evidence="7 8">
    <name type="scientific">Nocardioides gansuensis</name>
    <dbReference type="NCBI Taxonomy" id="2138300"/>
    <lineage>
        <taxon>Bacteria</taxon>
        <taxon>Bacillati</taxon>
        <taxon>Actinomycetota</taxon>
        <taxon>Actinomycetes</taxon>
        <taxon>Propionibacteriales</taxon>
        <taxon>Nocardioidaceae</taxon>
        <taxon>Nocardioides</taxon>
    </lineage>
</organism>
<evidence type="ECO:0000256" key="3">
    <source>
        <dbReference type="ARBA" id="ARBA00023004"/>
    </source>
</evidence>
<dbReference type="SMART" id="SM00704">
    <property type="entry name" value="ZnF_CDGSH"/>
    <property type="match status" value="1"/>
</dbReference>
<protein>
    <submittedName>
        <fullName evidence="7">Iron-binding protein</fullName>
    </submittedName>
</protein>
<reference evidence="7 8" key="1">
    <citation type="submission" date="2018-04" db="EMBL/GenBank/DDBJ databases">
        <title>Genome of Nocardioides gansuensis WSJ-1.</title>
        <authorList>
            <person name="Wu S."/>
            <person name="Wang G."/>
        </authorList>
    </citation>
    <scope>NUCLEOTIDE SEQUENCE [LARGE SCALE GENOMIC DNA]</scope>
    <source>
        <strain evidence="7 8">WSJ-1</strain>
    </source>
</reference>
<gene>
    <name evidence="7" type="ORF">DDE18_08030</name>
</gene>
<evidence type="ECO:0000256" key="2">
    <source>
        <dbReference type="ARBA" id="ARBA00022723"/>
    </source>
</evidence>
<keyword evidence="8" id="KW-1185">Reference proteome</keyword>
<keyword evidence="2" id="KW-0479">Metal-binding</keyword>
<keyword evidence="4" id="KW-0411">Iron-sulfur</keyword>
<dbReference type="Gene3D" id="3.40.5.90">
    <property type="entry name" value="CDGSH iron-sulfur domain, mitoNEET-type"/>
    <property type="match status" value="1"/>
</dbReference>